<reference evidence="4 5" key="1">
    <citation type="submission" date="2015-06" db="EMBL/GenBank/DDBJ databases">
        <title>Draft genome of the ant-associated black yeast Phialophora attae CBS 131958.</title>
        <authorList>
            <person name="Moreno L.F."/>
            <person name="Stielow B.J."/>
            <person name="de Hoog S."/>
            <person name="Vicente V.A."/>
            <person name="Weiss V.A."/>
            <person name="de Vries M."/>
            <person name="Cruz L.M."/>
            <person name="Souza E.M."/>
        </authorList>
    </citation>
    <scope>NUCLEOTIDE SEQUENCE [LARGE SCALE GENOMIC DNA]</scope>
    <source>
        <strain evidence="4 5">CBS 131958</strain>
    </source>
</reference>
<keyword evidence="5" id="KW-1185">Reference proteome</keyword>
<comment type="caution">
    <text evidence="4">The sequence shown here is derived from an EMBL/GenBank/DDBJ whole genome shotgun (WGS) entry which is preliminary data.</text>
</comment>
<dbReference type="InterPro" id="IPR051165">
    <property type="entry name" value="Multifunctional_ANK_Repeat"/>
</dbReference>
<organism evidence="4 5">
    <name type="scientific">Cyphellophora attinorum</name>
    <dbReference type="NCBI Taxonomy" id="1664694"/>
    <lineage>
        <taxon>Eukaryota</taxon>
        <taxon>Fungi</taxon>
        <taxon>Dikarya</taxon>
        <taxon>Ascomycota</taxon>
        <taxon>Pezizomycotina</taxon>
        <taxon>Eurotiomycetes</taxon>
        <taxon>Chaetothyriomycetidae</taxon>
        <taxon>Chaetothyriales</taxon>
        <taxon>Cyphellophoraceae</taxon>
        <taxon>Cyphellophora</taxon>
    </lineage>
</organism>
<feature type="repeat" description="ANK" evidence="3">
    <location>
        <begin position="456"/>
        <end position="488"/>
    </location>
</feature>
<evidence type="ECO:0000256" key="3">
    <source>
        <dbReference type="PROSITE-ProRule" id="PRU00023"/>
    </source>
</evidence>
<sequence>MDAPPPYSALNPNTDPIPEYEDISAERTLQHEAPDRSVSPAERRALDLQQSGFVSAAAYFALHPPSRPAPPGYYVYTVIIDPATKILPAPTPIALFQQSDVDSRNWQTFANHLFPRNWSGGSSRVTTRRSQLHELGSSDQENRKGILPDLSSLIDTMSIDPSKSSQPHAGISRSESPALRALRVEAVLAEWNAGFFEPRGVKLLALFSEDLPSDGDDTPLHKAISRGRTSEVRLLLDHGSQAINSRNRKGETPLYRAVYQRDTSMVEMLLARGADPDARPPHKDSCIYTAVKRDDTSTVTMLLGTNRVGLDEITENGETALYRAVTHFQRRITQLLLDAGASVHVRPTGKNTMLEVAVSQHESDLFKTILEKGADPNERNRNGDTPLSLFLSHGRSMSTSNLAPIVRLLLDRGANPNARNGKGETSLSIAVRNSLPSVVPLLLQRNNLDINAKDSKGNSPLSQAIAQSDKETSIVLLQHGADANATNPSGEHVLYRALCNGNSSLVALLLTYNARTGALGSNGESVLYRAVLRCESAVAALLLSHGADPDATSPKGEPCLWRAVEQGDSTLAALLISHGAAVDAPTPKGETPLYRATVKDNASLVTMLLARGADPNKVGPKGESALDYALRQGNESMLRLFNVFLAQQAASVVEGKS</sequence>
<feature type="repeat" description="ANK" evidence="3">
    <location>
        <begin position="316"/>
        <end position="348"/>
    </location>
</feature>
<dbReference type="STRING" id="1664694.A0A0N1HKX1"/>
<evidence type="ECO:0000256" key="1">
    <source>
        <dbReference type="ARBA" id="ARBA00022737"/>
    </source>
</evidence>
<dbReference type="SMART" id="SM00248">
    <property type="entry name" value="ANK"/>
    <property type="match status" value="13"/>
</dbReference>
<feature type="repeat" description="ANK" evidence="3">
    <location>
        <begin position="249"/>
        <end position="281"/>
    </location>
</feature>
<keyword evidence="2 3" id="KW-0040">ANK repeat</keyword>
<evidence type="ECO:0000313" key="5">
    <source>
        <dbReference type="Proteomes" id="UP000038010"/>
    </source>
</evidence>
<gene>
    <name evidence="4" type="ORF">AB675_7236</name>
</gene>
<name>A0A0N1HKX1_9EURO</name>
<evidence type="ECO:0000313" key="4">
    <source>
        <dbReference type="EMBL" id="KPI35032.1"/>
    </source>
</evidence>
<dbReference type="SUPFAM" id="SSF48403">
    <property type="entry name" value="Ankyrin repeat"/>
    <property type="match status" value="2"/>
</dbReference>
<dbReference type="GeneID" id="28739469"/>
<feature type="repeat" description="ANK" evidence="3">
    <location>
        <begin position="522"/>
        <end position="554"/>
    </location>
</feature>
<feature type="repeat" description="ANK" evidence="3">
    <location>
        <begin position="382"/>
        <end position="421"/>
    </location>
</feature>
<dbReference type="PROSITE" id="PS50297">
    <property type="entry name" value="ANK_REP_REGION"/>
    <property type="match status" value="6"/>
</dbReference>
<dbReference type="RefSeq" id="XP_017994995.1">
    <property type="nucleotide sequence ID" value="XM_018147589.1"/>
</dbReference>
<feature type="repeat" description="ANK" evidence="3">
    <location>
        <begin position="215"/>
        <end position="247"/>
    </location>
</feature>
<dbReference type="PROSITE" id="PS50088">
    <property type="entry name" value="ANK_REPEAT"/>
    <property type="match status" value="8"/>
</dbReference>
<dbReference type="InterPro" id="IPR036770">
    <property type="entry name" value="Ankyrin_rpt-contain_sf"/>
</dbReference>
<evidence type="ECO:0000256" key="2">
    <source>
        <dbReference type="ARBA" id="ARBA00023043"/>
    </source>
</evidence>
<dbReference type="OrthoDB" id="194358at2759"/>
<dbReference type="VEuPathDB" id="FungiDB:AB675_7236"/>
<accession>A0A0N1HKX1</accession>
<dbReference type="AlphaFoldDB" id="A0A0N1HKX1"/>
<dbReference type="Gene3D" id="1.25.40.20">
    <property type="entry name" value="Ankyrin repeat-containing domain"/>
    <property type="match status" value="2"/>
</dbReference>
<dbReference type="Proteomes" id="UP000038010">
    <property type="component" value="Unassembled WGS sequence"/>
</dbReference>
<keyword evidence="1" id="KW-0677">Repeat</keyword>
<proteinExistence type="predicted"/>
<dbReference type="PANTHER" id="PTHR24123">
    <property type="entry name" value="ANKYRIN REPEAT-CONTAINING"/>
    <property type="match status" value="1"/>
</dbReference>
<protein>
    <submittedName>
        <fullName evidence="4">Putative ankyrin repeat protein</fullName>
    </submittedName>
</protein>
<feature type="repeat" description="ANK" evidence="3">
    <location>
        <begin position="588"/>
        <end position="620"/>
    </location>
</feature>
<dbReference type="PANTHER" id="PTHR24123:SF134">
    <property type="entry name" value="PFS DOMAIN-CONTAINING PROTEIN"/>
    <property type="match status" value="1"/>
</dbReference>
<feature type="repeat" description="ANK" evidence="3">
    <location>
        <begin position="349"/>
        <end position="381"/>
    </location>
</feature>
<dbReference type="EMBL" id="LFJN01000045">
    <property type="protein sequence ID" value="KPI35032.1"/>
    <property type="molecule type" value="Genomic_DNA"/>
</dbReference>
<dbReference type="InterPro" id="IPR002110">
    <property type="entry name" value="Ankyrin_rpt"/>
</dbReference>
<dbReference type="Pfam" id="PF12796">
    <property type="entry name" value="Ank_2"/>
    <property type="match status" value="3"/>
</dbReference>